<protein>
    <submittedName>
        <fullName evidence="2">Uncharacterized protein</fullName>
    </submittedName>
</protein>
<organism evidence="2 3">
    <name type="scientific">Tenebrio molitor</name>
    <name type="common">Yellow mealworm beetle</name>
    <dbReference type="NCBI Taxonomy" id="7067"/>
    <lineage>
        <taxon>Eukaryota</taxon>
        <taxon>Metazoa</taxon>
        <taxon>Ecdysozoa</taxon>
        <taxon>Arthropoda</taxon>
        <taxon>Hexapoda</taxon>
        <taxon>Insecta</taxon>
        <taxon>Pterygota</taxon>
        <taxon>Neoptera</taxon>
        <taxon>Endopterygota</taxon>
        <taxon>Coleoptera</taxon>
        <taxon>Polyphaga</taxon>
        <taxon>Cucujiformia</taxon>
        <taxon>Tenebrionidae</taxon>
        <taxon>Tenebrio</taxon>
    </lineage>
</organism>
<feature type="compositionally biased region" description="Basic and acidic residues" evidence="1">
    <location>
        <begin position="53"/>
        <end position="76"/>
    </location>
</feature>
<gene>
    <name evidence="2" type="ORF">GEV33_001818</name>
</gene>
<name>A0A8J6LJ87_TENMO</name>
<dbReference type="EMBL" id="JABDTM020009933">
    <property type="protein sequence ID" value="KAH0820973.1"/>
    <property type="molecule type" value="Genomic_DNA"/>
</dbReference>
<reference evidence="2" key="1">
    <citation type="journal article" date="2020" name="J Insects Food Feed">
        <title>The yellow mealworm (Tenebrio molitor) genome: a resource for the emerging insects as food and feed industry.</title>
        <authorList>
            <person name="Eriksson T."/>
            <person name="Andere A."/>
            <person name="Kelstrup H."/>
            <person name="Emery V."/>
            <person name="Picard C."/>
        </authorList>
    </citation>
    <scope>NUCLEOTIDE SEQUENCE</scope>
    <source>
        <strain evidence="2">Stoneville</strain>
        <tissue evidence="2">Whole head</tissue>
    </source>
</reference>
<evidence type="ECO:0000313" key="2">
    <source>
        <dbReference type="EMBL" id="KAH0820973.1"/>
    </source>
</evidence>
<keyword evidence="3" id="KW-1185">Reference proteome</keyword>
<accession>A0A8J6LJ87</accession>
<sequence length="76" mass="8952">MDKELKTTMIREIREEIKTLRKESAEVREENPGAKERISDSERGYERKRRKRAGGESRLDEKDENDGTKRKGGEEE</sequence>
<proteinExistence type="predicted"/>
<reference evidence="2" key="2">
    <citation type="submission" date="2021-08" db="EMBL/GenBank/DDBJ databases">
        <authorList>
            <person name="Eriksson T."/>
        </authorList>
    </citation>
    <scope>NUCLEOTIDE SEQUENCE</scope>
    <source>
        <strain evidence="2">Stoneville</strain>
        <tissue evidence="2">Whole head</tissue>
    </source>
</reference>
<feature type="compositionally biased region" description="Basic and acidic residues" evidence="1">
    <location>
        <begin position="19"/>
        <end position="45"/>
    </location>
</feature>
<dbReference type="AlphaFoldDB" id="A0A8J6LJ87"/>
<evidence type="ECO:0000256" key="1">
    <source>
        <dbReference type="SAM" id="MobiDB-lite"/>
    </source>
</evidence>
<evidence type="ECO:0000313" key="3">
    <source>
        <dbReference type="Proteomes" id="UP000719412"/>
    </source>
</evidence>
<feature type="region of interest" description="Disordered" evidence="1">
    <location>
        <begin position="19"/>
        <end position="76"/>
    </location>
</feature>
<dbReference type="Proteomes" id="UP000719412">
    <property type="component" value="Unassembled WGS sequence"/>
</dbReference>
<comment type="caution">
    <text evidence="2">The sequence shown here is derived from an EMBL/GenBank/DDBJ whole genome shotgun (WGS) entry which is preliminary data.</text>
</comment>